<evidence type="ECO:0000256" key="3">
    <source>
        <dbReference type="ARBA" id="ARBA00023043"/>
    </source>
</evidence>
<evidence type="ECO:0000313" key="7">
    <source>
        <dbReference type="Proteomes" id="UP001311232"/>
    </source>
</evidence>
<dbReference type="Gene3D" id="3.10.20.90">
    <property type="entry name" value="Phosphatidylinositol 3-kinase Catalytic Subunit, Chain A, domain 1"/>
    <property type="match status" value="1"/>
</dbReference>
<dbReference type="InterPro" id="IPR047163">
    <property type="entry name" value="ASPP1/2"/>
</dbReference>
<keyword evidence="2" id="KW-0677">Repeat</keyword>
<keyword evidence="7" id="KW-1185">Reference proteome</keyword>
<dbReference type="GO" id="GO:0005634">
    <property type="term" value="C:nucleus"/>
    <property type="evidence" value="ECO:0007669"/>
    <property type="project" value="UniProtKB-SubCell"/>
</dbReference>
<sequence length="256" mass="28949">MNSVWVCCTERLLPLAVEMLGCCQSNTVFCCPGGERERLRKEGRKEGRKEEGGLLRRFGHLAGFEEDKKNRRGRKLDARKVSTSKELNRRVGGGEEELFSTGKGGILRGAAGMLPVILTVYLNETQQMLTEVPVTPATRVTDVVEYCKEAGEAECHLAEVWNGHERALPQELLLMDLLQQWGARSPEVRFYLRHCPPWPQGGQQPEQSWTTEAAESGSDKRDTFVRWEKILPETGHKWALVFVSIRVMTAIRIILD</sequence>
<dbReference type="Proteomes" id="UP001311232">
    <property type="component" value="Unassembled WGS sequence"/>
</dbReference>
<dbReference type="SUPFAM" id="SSF54236">
    <property type="entry name" value="Ubiquitin-like"/>
    <property type="match status" value="1"/>
</dbReference>
<dbReference type="PANTHER" id="PTHR24131:SF15">
    <property type="entry name" value="APOPTOSIS-STIMULATING PROTEIN OF P53-LIKE ISOFORM X1"/>
    <property type="match status" value="1"/>
</dbReference>
<evidence type="ECO:0000256" key="1">
    <source>
        <dbReference type="ARBA" id="ARBA00004123"/>
    </source>
</evidence>
<feature type="domain" description="Apoptosis-stimulating of p53 protein 2-like RA" evidence="5">
    <location>
        <begin position="115"/>
        <end position="194"/>
    </location>
</feature>
<dbReference type="EMBL" id="JAHHUM010000422">
    <property type="protein sequence ID" value="KAK5619930.1"/>
    <property type="molecule type" value="Genomic_DNA"/>
</dbReference>
<dbReference type="GO" id="GO:0002039">
    <property type="term" value="F:p53 binding"/>
    <property type="evidence" value="ECO:0007669"/>
    <property type="project" value="InterPro"/>
</dbReference>
<keyword evidence="4" id="KW-0539">Nucleus</keyword>
<gene>
    <name evidence="6" type="ORF">CRENBAI_005089</name>
</gene>
<evidence type="ECO:0000259" key="5">
    <source>
        <dbReference type="Pfam" id="PF21801"/>
    </source>
</evidence>
<keyword evidence="3" id="KW-0040">ANK repeat</keyword>
<evidence type="ECO:0000256" key="4">
    <source>
        <dbReference type="ARBA" id="ARBA00023242"/>
    </source>
</evidence>
<proteinExistence type="predicted"/>
<dbReference type="AlphaFoldDB" id="A0AAV9SFU6"/>
<dbReference type="CDD" id="cd16125">
    <property type="entry name" value="RA_ASPP1_2"/>
    <property type="match status" value="1"/>
</dbReference>
<dbReference type="InterPro" id="IPR048942">
    <property type="entry name" value="ASPP2-like_RA"/>
</dbReference>
<dbReference type="PANTHER" id="PTHR24131">
    <property type="entry name" value="APOPTOSIS-STIMULATING OF P53 PROTEIN"/>
    <property type="match status" value="1"/>
</dbReference>
<dbReference type="GO" id="GO:0042981">
    <property type="term" value="P:regulation of apoptotic process"/>
    <property type="evidence" value="ECO:0007669"/>
    <property type="project" value="InterPro"/>
</dbReference>
<comment type="caution">
    <text evidence="6">The sequence shown here is derived from an EMBL/GenBank/DDBJ whole genome shotgun (WGS) entry which is preliminary data.</text>
</comment>
<accession>A0AAV9SFU6</accession>
<dbReference type="Pfam" id="PF21801">
    <property type="entry name" value="ASPP2-like_RA"/>
    <property type="match status" value="1"/>
</dbReference>
<reference evidence="6 7" key="1">
    <citation type="submission" date="2021-06" db="EMBL/GenBank/DDBJ databases">
        <authorList>
            <person name="Palmer J.M."/>
        </authorList>
    </citation>
    <scope>NUCLEOTIDE SEQUENCE [LARGE SCALE GENOMIC DNA]</scope>
    <source>
        <strain evidence="6 7">MEX-2019</strain>
        <tissue evidence="6">Muscle</tissue>
    </source>
</reference>
<name>A0AAV9SFU6_9TELE</name>
<evidence type="ECO:0000313" key="6">
    <source>
        <dbReference type="EMBL" id="KAK5619930.1"/>
    </source>
</evidence>
<organism evidence="6 7">
    <name type="scientific">Crenichthys baileyi</name>
    <name type="common">White River springfish</name>
    <dbReference type="NCBI Taxonomy" id="28760"/>
    <lineage>
        <taxon>Eukaryota</taxon>
        <taxon>Metazoa</taxon>
        <taxon>Chordata</taxon>
        <taxon>Craniata</taxon>
        <taxon>Vertebrata</taxon>
        <taxon>Euteleostomi</taxon>
        <taxon>Actinopterygii</taxon>
        <taxon>Neopterygii</taxon>
        <taxon>Teleostei</taxon>
        <taxon>Neoteleostei</taxon>
        <taxon>Acanthomorphata</taxon>
        <taxon>Ovalentaria</taxon>
        <taxon>Atherinomorphae</taxon>
        <taxon>Cyprinodontiformes</taxon>
        <taxon>Goodeidae</taxon>
        <taxon>Crenichthys</taxon>
    </lineage>
</organism>
<evidence type="ECO:0000256" key="2">
    <source>
        <dbReference type="ARBA" id="ARBA00022737"/>
    </source>
</evidence>
<dbReference type="InterPro" id="IPR029071">
    <property type="entry name" value="Ubiquitin-like_domsf"/>
</dbReference>
<protein>
    <recommendedName>
        <fullName evidence="5">Apoptosis-stimulating of p53 protein 2-like RA domain-containing protein</fullName>
    </recommendedName>
</protein>
<comment type="subcellular location">
    <subcellularLocation>
        <location evidence="1">Nucleus</location>
    </subcellularLocation>
</comment>